<dbReference type="EMBL" id="MT732450">
    <property type="protein sequence ID" value="QQO97374.1"/>
    <property type="molecule type" value="Genomic_DNA"/>
</dbReference>
<evidence type="ECO:0000313" key="2">
    <source>
        <dbReference type="Proteomes" id="UP000693899"/>
    </source>
</evidence>
<gene>
    <name evidence="1" type="ORF">Colly1_87</name>
</gene>
<reference evidence="1" key="1">
    <citation type="submission" date="2020-07" db="EMBL/GenBank/DDBJ databases">
        <title>Highly diverse flavobacterial phages as mortality factor during North Sea spring blooms.</title>
        <authorList>
            <person name="Bartlau N."/>
            <person name="Wichels A."/>
            <person name="Krohne G."/>
            <person name="Adriaenssens E.M."/>
            <person name="Heins A."/>
            <person name="Fuchs B.M."/>
            <person name="Amann R."/>
            <person name="Moraru C."/>
        </authorList>
    </citation>
    <scope>NUCLEOTIDE SEQUENCE</scope>
</reference>
<sequence>MAIPRARFRGFISNPDAGLFLPFMLNPQPLTINKTVNWETEAVPGLAAPVHYFQSGGEKIISFNTFFDNSAAGVSSNLYPFVNPVGVRGIESILEAFLNPQATSITNGEFNLAGAIKFKAPPLCTLVLGLRFWNGYLVSAPLEETKFNTNLTPTQFSSTLEFSVVEDGVINEANVLTRNGLALAESGVNLFNFSIDI</sequence>
<name>A0A8E4UY32_9CAUD</name>
<keyword evidence="2" id="KW-1185">Reference proteome</keyword>
<organism evidence="1 2">
    <name type="scientific">Maribacter phage Colly_1</name>
    <dbReference type="NCBI Taxonomy" id="2745691"/>
    <lineage>
        <taxon>Viruses</taxon>
        <taxon>Duplodnaviria</taxon>
        <taxon>Heunggongvirae</taxon>
        <taxon>Uroviricota</taxon>
        <taxon>Caudoviricetes</taxon>
        <taxon>Molycolviridae</taxon>
        <taxon>Mollyvirus</taxon>
        <taxon>Mollyvirus colly</taxon>
    </lineage>
</organism>
<protein>
    <submittedName>
        <fullName evidence="1">Uncharacterized protein</fullName>
    </submittedName>
</protein>
<proteinExistence type="predicted"/>
<dbReference type="Proteomes" id="UP000693899">
    <property type="component" value="Segment"/>
</dbReference>
<accession>A0A8E4UY32</accession>
<evidence type="ECO:0000313" key="1">
    <source>
        <dbReference type="EMBL" id="QQO97374.1"/>
    </source>
</evidence>